<dbReference type="RefSeq" id="WP_145458213.1">
    <property type="nucleotide sequence ID" value="NZ_CP036317.1"/>
</dbReference>
<gene>
    <name evidence="2" type="ORF">Pan153_48570</name>
</gene>
<keyword evidence="1" id="KW-0677">Repeat</keyword>
<dbReference type="PANTHER" id="PTHR47485:SF1">
    <property type="entry name" value="THYLAKOID LUMENAL 17.4 KDA PROTEIN, CHLOROPLASTIC"/>
    <property type="match status" value="1"/>
</dbReference>
<dbReference type="Pfam" id="PF00805">
    <property type="entry name" value="Pentapeptide"/>
    <property type="match status" value="1"/>
</dbReference>
<proteinExistence type="predicted"/>
<name>A0A518FV57_9PLAN</name>
<evidence type="ECO:0000313" key="2">
    <source>
        <dbReference type="EMBL" id="QDV20185.1"/>
    </source>
</evidence>
<dbReference type="InterPro" id="IPR001646">
    <property type="entry name" value="5peptide_repeat"/>
</dbReference>
<evidence type="ECO:0000313" key="3">
    <source>
        <dbReference type="Proteomes" id="UP000320839"/>
    </source>
</evidence>
<dbReference type="EMBL" id="CP036317">
    <property type="protein sequence ID" value="QDV20185.1"/>
    <property type="molecule type" value="Genomic_DNA"/>
</dbReference>
<dbReference type="AlphaFoldDB" id="A0A518FV57"/>
<dbReference type="PANTHER" id="PTHR47485">
    <property type="entry name" value="THYLAKOID LUMENAL 17.4 KDA PROTEIN, CHLOROPLASTIC"/>
    <property type="match status" value="1"/>
</dbReference>
<dbReference type="SUPFAM" id="SSF141571">
    <property type="entry name" value="Pentapeptide repeat-like"/>
    <property type="match status" value="1"/>
</dbReference>
<reference evidence="2 3" key="1">
    <citation type="submission" date="2019-02" db="EMBL/GenBank/DDBJ databases">
        <title>Deep-cultivation of Planctomycetes and their phenomic and genomic characterization uncovers novel biology.</title>
        <authorList>
            <person name="Wiegand S."/>
            <person name="Jogler M."/>
            <person name="Boedeker C."/>
            <person name="Pinto D."/>
            <person name="Vollmers J."/>
            <person name="Rivas-Marin E."/>
            <person name="Kohn T."/>
            <person name="Peeters S.H."/>
            <person name="Heuer A."/>
            <person name="Rast P."/>
            <person name="Oberbeckmann S."/>
            <person name="Bunk B."/>
            <person name="Jeske O."/>
            <person name="Meyerdierks A."/>
            <person name="Storesund J.E."/>
            <person name="Kallscheuer N."/>
            <person name="Luecker S."/>
            <person name="Lage O.M."/>
            <person name="Pohl T."/>
            <person name="Merkel B.J."/>
            <person name="Hornburger P."/>
            <person name="Mueller R.-W."/>
            <person name="Bruemmer F."/>
            <person name="Labrenz M."/>
            <person name="Spormann A.M."/>
            <person name="Op den Camp H."/>
            <person name="Overmann J."/>
            <person name="Amann R."/>
            <person name="Jetten M.S.M."/>
            <person name="Mascher T."/>
            <person name="Medema M.H."/>
            <person name="Devos D.P."/>
            <person name="Kaster A.-K."/>
            <person name="Ovreas L."/>
            <person name="Rohde M."/>
            <person name="Galperin M.Y."/>
            <person name="Jogler C."/>
        </authorList>
    </citation>
    <scope>NUCLEOTIDE SEQUENCE [LARGE SCALE GENOMIC DNA]</scope>
    <source>
        <strain evidence="2 3">Pan153</strain>
    </source>
</reference>
<organism evidence="2 3">
    <name type="scientific">Gimesia panareensis</name>
    <dbReference type="NCBI Taxonomy" id="2527978"/>
    <lineage>
        <taxon>Bacteria</taxon>
        <taxon>Pseudomonadati</taxon>
        <taxon>Planctomycetota</taxon>
        <taxon>Planctomycetia</taxon>
        <taxon>Planctomycetales</taxon>
        <taxon>Planctomycetaceae</taxon>
        <taxon>Gimesia</taxon>
    </lineage>
</organism>
<dbReference type="Proteomes" id="UP000320839">
    <property type="component" value="Chromosome"/>
</dbReference>
<dbReference type="OrthoDB" id="287764at2"/>
<evidence type="ECO:0000256" key="1">
    <source>
        <dbReference type="ARBA" id="ARBA00022737"/>
    </source>
</evidence>
<sequence>MNVDTHLVRLVHDILFREWDPLGVNDDEGAVREYSRYVVGIVQLLRRGADERQVAEHLLRIQENALGISPCDPQQDQKIASRLLAAYEISQRRIRPARSAEELLERYQAGERVFNGSRIETDESGILAGSTLDGLVLRNAFVKLSFQRASLRSADFWDSELKGSDFSQADLRGAKFVGSVLSDTSFKDARLEGAEFNNACCQMRLLETGEFPDS</sequence>
<accession>A0A518FV57</accession>
<protein>
    <submittedName>
        <fullName evidence="2">Pentapeptide repeats (8 copies)</fullName>
    </submittedName>
</protein>
<dbReference type="Gene3D" id="2.160.20.80">
    <property type="entry name" value="E3 ubiquitin-protein ligase SopA"/>
    <property type="match status" value="1"/>
</dbReference>